<evidence type="ECO:0000313" key="1">
    <source>
        <dbReference type="EMBL" id="GFQ73006.1"/>
    </source>
</evidence>
<comment type="caution">
    <text evidence="1">The sequence shown here is derived from an EMBL/GenBank/DDBJ whole genome shotgun (WGS) entry which is preliminary data.</text>
</comment>
<keyword evidence="2" id="KW-1185">Reference proteome</keyword>
<gene>
    <name evidence="1" type="ORF">TNCT_514261</name>
</gene>
<evidence type="ECO:0000313" key="2">
    <source>
        <dbReference type="Proteomes" id="UP000887116"/>
    </source>
</evidence>
<proteinExistence type="predicted"/>
<name>A0A8X6KH67_TRICU</name>
<dbReference type="EMBL" id="BMAO01011338">
    <property type="protein sequence ID" value="GFQ73006.1"/>
    <property type="molecule type" value="Genomic_DNA"/>
</dbReference>
<accession>A0A8X6KH67</accession>
<feature type="non-terminal residue" evidence="1">
    <location>
        <position position="1"/>
    </location>
</feature>
<reference evidence="1" key="1">
    <citation type="submission" date="2020-07" db="EMBL/GenBank/DDBJ databases">
        <title>Multicomponent nature underlies the extraordinary mechanical properties of spider dragline silk.</title>
        <authorList>
            <person name="Kono N."/>
            <person name="Nakamura H."/>
            <person name="Mori M."/>
            <person name="Yoshida Y."/>
            <person name="Ohtoshi R."/>
            <person name="Malay A.D."/>
            <person name="Moran D.A.P."/>
            <person name="Tomita M."/>
            <person name="Numata K."/>
            <person name="Arakawa K."/>
        </authorList>
    </citation>
    <scope>NUCLEOTIDE SEQUENCE</scope>
</reference>
<sequence>SRVFFIDGIEQALYQLFHRAWYKLQLCCRVILERLSDIMSSSERLSDIMSDSESEYG</sequence>
<organism evidence="1 2">
    <name type="scientific">Trichonephila clavata</name>
    <name type="common">Joro spider</name>
    <name type="synonym">Nephila clavata</name>
    <dbReference type="NCBI Taxonomy" id="2740835"/>
    <lineage>
        <taxon>Eukaryota</taxon>
        <taxon>Metazoa</taxon>
        <taxon>Ecdysozoa</taxon>
        <taxon>Arthropoda</taxon>
        <taxon>Chelicerata</taxon>
        <taxon>Arachnida</taxon>
        <taxon>Araneae</taxon>
        <taxon>Araneomorphae</taxon>
        <taxon>Entelegynae</taxon>
        <taxon>Araneoidea</taxon>
        <taxon>Nephilidae</taxon>
        <taxon>Trichonephila</taxon>
    </lineage>
</organism>
<dbReference type="Proteomes" id="UP000887116">
    <property type="component" value="Unassembled WGS sequence"/>
</dbReference>
<protein>
    <submittedName>
        <fullName evidence="1">Uncharacterized protein</fullName>
    </submittedName>
</protein>
<dbReference type="AlphaFoldDB" id="A0A8X6KH67"/>